<dbReference type="KEGG" id="srho:HH216_06975"/>
<gene>
    <name evidence="8" type="ORF">HH216_06975</name>
</gene>
<dbReference type="RefSeq" id="WP_169550137.1">
    <property type="nucleotide sequence ID" value="NZ_CP051677.1"/>
</dbReference>
<dbReference type="PANTHER" id="PTHR46630">
    <property type="entry name" value="TETRATRICOPEPTIDE REPEAT PROTEIN 29"/>
    <property type="match status" value="1"/>
</dbReference>
<dbReference type="Pfam" id="PF13424">
    <property type="entry name" value="TPR_12"/>
    <property type="match status" value="1"/>
</dbReference>
<feature type="repeat" description="TPR" evidence="6">
    <location>
        <begin position="153"/>
        <end position="186"/>
    </location>
</feature>
<dbReference type="InterPro" id="IPR019734">
    <property type="entry name" value="TPR_rpt"/>
</dbReference>
<reference evidence="8 9" key="1">
    <citation type="submission" date="2020-04" db="EMBL/GenBank/DDBJ databases">
        <title>Genome sequencing of novel species.</title>
        <authorList>
            <person name="Heo J."/>
            <person name="Kim S.-J."/>
            <person name="Kim J.-S."/>
            <person name="Hong S.-B."/>
            <person name="Kwon S.-W."/>
        </authorList>
    </citation>
    <scope>NUCLEOTIDE SEQUENCE [LARGE SCALE GENOMIC DNA]</scope>
    <source>
        <strain evidence="8 9">CJU-R4</strain>
    </source>
</reference>
<comment type="subcellular location">
    <subcellularLocation>
        <location evidence="1">Cytoplasm</location>
    </subcellularLocation>
</comment>
<evidence type="ECO:0000256" key="6">
    <source>
        <dbReference type="PROSITE-ProRule" id="PRU00339"/>
    </source>
</evidence>
<keyword evidence="7" id="KW-0812">Transmembrane</keyword>
<dbReference type="InterPro" id="IPR051476">
    <property type="entry name" value="Bac_ResReg_Asp_Phosphatase"/>
</dbReference>
<keyword evidence="7" id="KW-1133">Transmembrane helix</keyword>
<evidence type="ECO:0000256" key="5">
    <source>
        <dbReference type="ARBA" id="ARBA00038253"/>
    </source>
</evidence>
<dbReference type="PROSITE" id="PS50005">
    <property type="entry name" value="TPR"/>
    <property type="match status" value="2"/>
</dbReference>
<evidence type="ECO:0000256" key="4">
    <source>
        <dbReference type="ARBA" id="ARBA00022803"/>
    </source>
</evidence>
<comment type="similarity">
    <text evidence="5">Belongs to the Rap family.</text>
</comment>
<dbReference type="AlphaFoldDB" id="A0A7L5DJB5"/>
<keyword evidence="2" id="KW-0963">Cytoplasm</keyword>
<evidence type="ECO:0000256" key="1">
    <source>
        <dbReference type="ARBA" id="ARBA00004496"/>
    </source>
</evidence>
<dbReference type="InterPro" id="IPR011990">
    <property type="entry name" value="TPR-like_helical_dom_sf"/>
</dbReference>
<feature type="repeat" description="TPR" evidence="6">
    <location>
        <begin position="191"/>
        <end position="224"/>
    </location>
</feature>
<accession>A0A7L5DJB5</accession>
<keyword evidence="4 6" id="KW-0802">TPR repeat</keyword>
<feature type="transmembrane region" description="Helical" evidence="7">
    <location>
        <begin position="378"/>
        <end position="399"/>
    </location>
</feature>
<sequence length="556" mass="64208">MCLCTFARAHAPVDTLARLTPDQRVVALWKQSRHWLRTCQPTEPIAPVVIRFDSVRALAQHLNDEKLYWYATLLPIHHRVEMTRNTDTRFRIYRDAESVMERCPVAVVRASFHMLYGTDLFLSGRNRQDALRLLLQASHTFEQIGYTHLPEGNVYLSIYGNMYYQVGDYQKAIEYLKTALRYHENGLIDTYPEWNTLGMAYQRLGQYALAEQAFHRTIAIARQRRNLDYIGLGSGNLGNTLRLAGRYREALPYLQTRITILQKTLPVNAALSALNIARIHLLLDSTDRAKQDIELAQQLFHGEQKQHPIPYYETLTAYYRKTGNFALATRYLDSTLTCKDSLMRQMSNKALSVAEGNLRAEQYLSTLKQSETNRHWSVLVRNVVIAALLLLGLAGWYVIRQRQRQQRWEADVKLASAQAQLHQYVASLSERNALIERMSDELTTARQRTPEIDPAHNDRVMTLLNSSILTGKDWLQFRHLFEQVYPTFFGDLHRTHPNLTPAELRLLALLKLQVPTKQMAYMLGVSVDSVHKARYRLRKKVDEATDNTVRSLLEPV</sequence>
<name>A0A7L5DJB5_9BACT</name>
<dbReference type="GO" id="GO:0005737">
    <property type="term" value="C:cytoplasm"/>
    <property type="evidence" value="ECO:0007669"/>
    <property type="project" value="UniProtKB-SubCell"/>
</dbReference>
<dbReference type="PANTHER" id="PTHR46630:SF1">
    <property type="entry name" value="TETRATRICOPEPTIDE REPEAT PROTEIN 29"/>
    <property type="match status" value="1"/>
</dbReference>
<protein>
    <submittedName>
        <fullName evidence="8">Tetratricopeptide repeat protein</fullName>
    </submittedName>
</protein>
<dbReference type="InterPro" id="IPR016032">
    <property type="entry name" value="Sig_transdc_resp-reg_C-effctor"/>
</dbReference>
<evidence type="ECO:0000256" key="2">
    <source>
        <dbReference type="ARBA" id="ARBA00022490"/>
    </source>
</evidence>
<keyword evidence="3" id="KW-0677">Repeat</keyword>
<dbReference type="GO" id="GO:0006355">
    <property type="term" value="P:regulation of DNA-templated transcription"/>
    <property type="evidence" value="ECO:0007669"/>
    <property type="project" value="InterPro"/>
</dbReference>
<dbReference type="Gene3D" id="1.25.40.10">
    <property type="entry name" value="Tetratricopeptide repeat domain"/>
    <property type="match status" value="1"/>
</dbReference>
<keyword evidence="7" id="KW-0472">Membrane</keyword>
<dbReference type="Pfam" id="PF13176">
    <property type="entry name" value="TPR_7"/>
    <property type="match status" value="1"/>
</dbReference>
<dbReference type="SUPFAM" id="SSF48452">
    <property type="entry name" value="TPR-like"/>
    <property type="match status" value="1"/>
</dbReference>
<proteinExistence type="inferred from homology"/>
<dbReference type="Proteomes" id="UP000501128">
    <property type="component" value="Chromosome"/>
</dbReference>
<evidence type="ECO:0000256" key="7">
    <source>
        <dbReference type="SAM" id="Phobius"/>
    </source>
</evidence>
<dbReference type="EMBL" id="CP051677">
    <property type="protein sequence ID" value="QJD78195.1"/>
    <property type="molecule type" value="Genomic_DNA"/>
</dbReference>
<evidence type="ECO:0000313" key="8">
    <source>
        <dbReference type="EMBL" id="QJD78195.1"/>
    </source>
</evidence>
<dbReference type="GO" id="GO:0003677">
    <property type="term" value="F:DNA binding"/>
    <property type="evidence" value="ECO:0007669"/>
    <property type="project" value="InterPro"/>
</dbReference>
<evidence type="ECO:0000313" key="9">
    <source>
        <dbReference type="Proteomes" id="UP000501128"/>
    </source>
</evidence>
<dbReference type="SUPFAM" id="SSF46894">
    <property type="entry name" value="C-terminal effector domain of the bipartite response regulators"/>
    <property type="match status" value="1"/>
</dbReference>
<dbReference type="SMART" id="SM00028">
    <property type="entry name" value="TPR"/>
    <property type="match status" value="4"/>
</dbReference>
<evidence type="ECO:0000256" key="3">
    <source>
        <dbReference type="ARBA" id="ARBA00022737"/>
    </source>
</evidence>
<keyword evidence="9" id="KW-1185">Reference proteome</keyword>
<organism evidence="8 9">
    <name type="scientific">Spirosoma rhododendri</name>
    <dbReference type="NCBI Taxonomy" id="2728024"/>
    <lineage>
        <taxon>Bacteria</taxon>
        <taxon>Pseudomonadati</taxon>
        <taxon>Bacteroidota</taxon>
        <taxon>Cytophagia</taxon>
        <taxon>Cytophagales</taxon>
        <taxon>Cytophagaceae</taxon>
        <taxon>Spirosoma</taxon>
    </lineage>
</organism>